<accession>A0A4Y2IPB8</accession>
<proteinExistence type="predicted"/>
<name>A0A4Y2IPB8_ARAVE</name>
<evidence type="ECO:0000313" key="1">
    <source>
        <dbReference type="EMBL" id="GBM79701.1"/>
    </source>
</evidence>
<evidence type="ECO:0000313" key="2">
    <source>
        <dbReference type="Proteomes" id="UP000499080"/>
    </source>
</evidence>
<dbReference type="EMBL" id="BGPR01002837">
    <property type="protein sequence ID" value="GBM79701.1"/>
    <property type="molecule type" value="Genomic_DNA"/>
</dbReference>
<dbReference type="AlphaFoldDB" id="A0A4Y2IPB8"/>
<organism evidence="1 2">
    <name type="scientific">Araneus ventricosus</name>
    <name type="common">Orbweaver spider</name>
    <name type="synonym">Epeira ventricosa</name>
    <dbReference type="NCBI Taxonomy" id="182803"/>
    <lineage>
        <taxon>Eukaryota</taxon>
        <taxon>Metazoa</taxon>
        <taxon>Ecdysozoa</taxon>
        <taxon>Arthropoda</taxon>
        <taxon>Chelicerata</taxon>
        <taxon>Arachnida</taxon>
        <taxon>Araneae</taxon>
        <taxon>Araneomorphae</taxon>
        <taxon>Entelegynae</taxon>
        <taxon>Araneoidea</taxon>
        <taxon>Araneidae</taxon>
        <taxon>Araneus</taxon>
    </lineage>
</organism>
<sequence>MTRISPSGRECNTCRSFIHINGLVVLQFSTVPEIHVRQHQLHDGRTYPSPTTTSLRFFSSMCSNILQKTGDLGLKWPNHANVGLSQLRRNRMPLPEIISTWLSKARCNR</sequence>
<protein>
    <submittedName>
        <fullName evidence="1">Uncharacterized protein</fullName>
    </submittedName>
</protein>
<comment type="caution">
    <text evidence="1">The sequence shown here is derived from an EMBL/GenBank/DDBJ whole genome shotgun (WGS) entry which is preliminary data.</text>
</comment>
<reference evidence="1 2" key="1">
    <citation type="journal article" date="2019" name="Sci. Rep.">
        <title>Orb-weaving spider Araneus ventricosus genome elucidates the spidroin gene catalogue.</title>
        <authorList>
            <person name="Kono N."/>
            <person name="Nakamura H."/>
            <person name="Ohtoshi R."/>
            <person name="Moran D.A.P."/>
            <person name="Shinohara A."/>
            <person name="Yoshida Y."/>
            <person name="Fujiwara M."/>
            <person name="Mori M."/>
            <person name="Tomita M."/>
            <person name="Arakawa K."/>
        </authorList>
    </citation>
    <scope>NUCLEOTIDE SEQUENCE [LARGE SCALE GENOMIC DNA]</scope>
</reference>
<gene>
    <name evidence="1" type="ORF">AVEN_27355_1</name>
</gene>
<dbReference type="Proteomes" id="UP000499080">
    <property type="component" value="Unassembled WGS sequence"/>
</dbReference>
<keyword evidence="2" id="KW-1185">Reference proteome</keyword>